<evidence type="ECO:0000313" key="3">
    <source>
        <dbReference type="Proteomes" id="UP000184089"/>
    </source>
</evidence>
<evidence type="ECO:0000313" key="1">
    <source>
        <dbReference type="EMBL" id="MZL70249.1"/>
    </source>
</evidence>
<reference evidence="1 4" key="3">
    <citation type="journal article" date="2019" name="Nat. Med.">
        <title>A library of human gut bacterial isolates paired with longitudinal multiomics data enables mechanistic microbiome research.</title>
        <authorList>
            <person name="Poyet M."/>
            <person name="Groussin M."/>
            <person name="Gibbons S.M."/>
            <person name="Avila-Pacheco J."/>
            <person name="Jiang X."/>
            <person name="Kearney S.M."/>
            <person name="Perrotta A.R."/>
            <person name="Berdy B."/>
            <person name="Zhao S."/>
            <person name="Lieberman T.D."/>
            <person name="Swanson P.K."/>
            <person name="Smith M."/>
            <person name="Roesemann S."/>
            <person name="Alexander J.E."/>
            <person name="Rich S.A."/>
            <person name="Livny J."/>
            <person name="Vlamakis H."/>
            <person name="Clish C."/>
            <person name="Bullock K."/>
            <person name="Deik A."/>
            <person name="Scott J."/>
            <person name="Pierce K.A."/>
            <person name="Xavier R.J."/>
            <person name="Alm E.J."/>
        </authorList>
    </citation>
    <scope>NUCLEOTIDE SEQUENCE [LARGE SCALE GENOMIC DNA]</scope>
    <source>
        <strain evidence="1 4">BIOML-A2</strain>
    </source>
</reference>
<dbReference type="EMBL" id="FQVY01000002">
    <property type="protein sequence ID" value="SHG15877.1"/>
    <property type="molecule type" value="Genomic_DNA"/>
</dbReference>
<gene>
    <name evidence="1" type="ORF">GT747_10840</name>
    <name evidence="2" type="ORF">SAMN05444424_1689</name>
</gene>
<protein>
    <recommendedName>
        <fullName evidence="5">DUF5050 domain-containing protein</fullName>
    </recommendedName>
</protein>
<evidence type="ECO:0008006" key="5">
    <source>
        <dbReference type="Google" id="ProtNLM"/>
    </source>
</evidence>
<dbReference type="RefSeq" id="WP_021660401.1">
    <property type="nucleotide sequence ID" value="NZ_FQVY01000002.1"/>
</dbReference>
<dbReference type="Proteomes" id="UP000184089">
    <property type="component" value="Unassembled WGS sequence"/>
</dbReference>
<comment type="caution">
    <text evidence="2">The sequence shown here is derived from an EMBL/GenBank/DDBJ whole genome shotgun (WGS) entry which is preliminary data.</text>
</comment>
<sequence length="494" mass="53464">MKRTSTPAAKRAGLLTLTGRLTLTLTLTLALTGCSGVAGSAALPDGPAPMEEVPALLRPPPAVAAFLAGAGEAALEERTGLICYAPWEGWESAFPDGTVTATEFQLGDSDGWDGFFPFAVQGDWVYGTRSDHSYFPKTAVWRLNRATGRGQRLLSSDQFTYLIPPETSPYSESNTVVITLNALSEERLFFTVSLGVVLGPVGQRRLYSCNLQGGEVRLLYDFPEEGAENTLWGTWGERYLLAEDALYFCAVPGEEGAFDPERSPFPDTVLLRCDLKSGAVTTLLEGGYAPILRDGQVCCYQKGEGLVRLVRLDGTVLETLPDDAFSRWYSIGAGKDGALAVSADFDRREHSLLRQGAGLQGGGSDLVVLQAAGVDLTERISDGWCLLQDGAFTPLFASYMGWSGISSSAPVLSADGLLCWDQRDEKGRLPLWLYDREGERFLTLPIPLSDDWQAVPLKDGEGLALWVVTRLPGEGEGESTCRYTLYRLTTAPQG</sequence>
<reference evidence="2" key="2">
    <citation type="submission" date="2016-11" db="EMBL/GenBank/DDBJ databases">
        <authorList>
            <person name="Varghese N."/>
            <person name="Submissions S."/>
        </authorList>
    </citation>
    <scope>NUCLEOTIDE SEQUENCE</scope>
    <source>
        <strain evidence="2">DSM 4029</strain>
    </source>
</reference>
<name>A0AAQ1MDW9_9FIRM</name>
<reference evidence="3" key="1">
    <citation type="submission" date="2016-11" db="EMBL/GenBank/DDBJ databases">
        <authorList>
            <person name="Jaros S."/>
            <person name="Januszkiewicz K."/>
            <person name="Wedrychowicz H."/>
        </authorList>
    </citation>
    <scope>NUCLEOTIDE SEQUENCE [LARGE SCALE GENOMIC DNA]</scope>
    <source>
        <strain evidence="3">DSM 4029</strain>
    </source>
</reference>
<proteinExistence type="predicted"/>
<dbReference type="AlphaFoldDB" id="A0AAQ1MDW9"/>
<dbReference type="PROSITE" id="PS51257">
    <property type="entry name" value="PROKAR_LIPOPROTEIN"/>
    <property type="match status" value="1"/>
</dbReference>
<organism evidence="2 3">
    <name type="scientific">Bittarella massiliensis</name>
    <name type="common">ex Durand et al. 2017</name>
    <dbReference type="NCBI Taxonomy" id="1720313"/>
    <lineage>
        <taxon>Bacteria</taxon>
        <taxon>Bacillati</taxon>
        <taxon>Bacillota</taxon>
        <taxon>Clostridia</taxon>
        <taxon>Eubacteriales</taxon>
        <taxon>Oscillospiraceae</taxon>
        <taxon>Bittarella (ex Durand et al. 2017)</taxon>
    </lineage>
</organism>
<evidence type="ECO:0000313" key="4">
    <source>
        <dbReference type="Proteomes" id="UP000474718"/>
    </source>
</evidence>
<keyword evidence="4" id="KW-1185">Reference proteome</keyword>
<evidence type="ECO:0000313" key="2">
    <source>
        <dbReference type="EMBL" id="SHG15877.1"/>
    </source>
</evidence>
<dbReference type="EMBL" id="WWVX01000008">
    <property type="protein sequence ID" value="MZL70249.1"/>
    <property type="molecule type" value="Genomic_DNA"/>
</dbReference>
<dbReference type="SUPFAM" id="SSF101898">
    <property type="entry name" value="NHL repeat"/>
    <property type="match status" value="1"/>
</dbReference>
<accession>A0AAQ1MDW9</accession>
<dbReference type="Proteomes" id="UP000474718">
    <property type="component" value="Unassembled WGS sequence"/>
</dbReference>